<dbReference type="Proteomes" id="UP000292423">
    <property type="component" value="Unassembled WGS sequence"/>
</dbReference>
<feature type="transmembrane region" description="Helical" evidence="7">
    <location>
        <begin position="107"/>
        <end position="126"/>
    </location>
</feature>
<organism evidence="9 10">
    <name type="scientific">Fluviicoccus keumensis</name>
    <dbReference type="NCBI Taxonomy" id="1435465"/>
    <lineage>
        <taxon>Bacteria</taxon>
        <taxon>Pseudomonadati</taxon>
        <taxon>Pseudomonadota</taxon>
        <taxon>Gammaproteobacteria</taxon>
        <taxon>Moraxellales</taxon>
        <taxon>Moraxellaceae</taxon>
        <taxon>Fluviicoccus</taxon>
    </lineage>
</organism>
<feature type="transmembrane region" description="Helical" evidence="7">
    <location>
        <begin position="211"/>
        <end position="235"/>
    </location>
</feature>
<dbReference type="GO" id="GO:0022857">
    <property type="term" value="F:transmembrane transporter activity"/>
    <property type="evidence" value="ECO:0007669"/>
    <property type="project" value="InterPro"/>
</dbReference>
<dbReference type="GO" id="GO:0005886">
    <property type="term" value="C:plasma membrane"/>
    <property type="evidence" value="ECO:0007669"/>
    <property type="project" value="UniProtKB-SubCell"/>
</dbReference>
<feature type="transmembrane region" description="Helical" evidence="7">
    <location>
        <begin position="138"/>
        <end position="160"/>
    </location>
</feature>
<evidence type="ECO:0000259" key="8">
    <source>
        <dbReference type="PROSITE" id="PS50850"/>
    </source>
</evidence>
<feature type="transmembrane region" description="Helical" evidence="7">
    <location>
        <begin position="367"/>
        <end position="388"/>
    </location>
</feature>
<keyword evidence="6 7" id="KW-0472">Membrane</keyword>
<proteinExistence type="predicted"/>
<feature type="transmembrane region" description="Helical" evidence="7">
    <location>
        <begin position="166"/>
        <end position="190"/>
    </location>
</feature>
<dbReference type="Pfam" id="PF07690">
    <property type="entry name" value="MFS_1"/>
    <property type="match status" value="1"/>
</dbReference>
<keyword evidence="4 7" id="KW-0812">Transmembrane</keyword>
<keyword evidence="3" id="KW-1003">Cell membrane</keyword>
<feature type="transmembrane region" description="Helical" evidence="7">
    <location>
        <begin position="247"/>
        <end position="268"/>
    </location>
</feature>
<dbReference type="InterPro" id="IPR011701">
    <property type="entry name" value="MFS"/>
</dbReference>
<dbReference type="InterPro" id="IPR036259">
    <property type="entry name" value="MFS_trans_sf"/>
</dbReference>
<dbReference type="CDD" id="cd17472">
    <property type="entry name" value="MFS_YajR_like"/>
    <property type="match status" value="1"/>
</dbReference>
<evidence type="ECO:0000256" key="5">
    <source>
        <dbReference type="ARBA" id="ARBA00022989"/>
    </source>
</evidence>
<dbReference type="InterPro" id="IPR050171">
    <property type="entry name" value="MFS_Transporters"/>
</dbReference>
<gene>
    <name evidence="9" type="ORF">EV700_3153</name>
</gene>
<dbReference type="Gene3D" id="1.20.1250.20">
    <property type="entry name" value="MFS general substrate transporter like domains"/>
    <property type="match status" value="1"/>
</dbReference>
<feature type="domain" description="Major facilitator superfamily (MFS) profile" evidence="8">
    <location>
        <begin position="11"/>
        <end position="395"/>
    </location>
</feature>
<keyword evidence="10" id="KW-1185">Reference proteome</keyword>
<evidence type="ECO:0000256" key="3">
    <source>
        <dbReference type="ARBA" id="ARBA00022475"/>
    </source>
</evidence>
<keyword evidence="5 7" id="KW-1133">Transmembrane helix</keyword>
<dbReference type="EMBL" id="SHKX01000016">
    <property type="protein sequence ID" value="RZU36940.1"/>
    <property type="molecule type" value="Genomic_DNA"/>
</dbReference>
<dbReference type="InterPro" id="IPR020846">
    <property type="entry name" value="MFS_dom"/>
</dbReference>
<protein>
    <submittedName>
        <fullName evidence="9">Putative MFS family arabinose efflux permease</fullName>
    </submittedName>
</protein>
<evidence type="ECO:0000256" key="6">
    <source>
        <dbReference type="ARBA" id="ARBA00023136"/>
    </source>
</evidence>
<accession>A0A4Q7YIB1</accession>
<sequence>MTGMTTAERRATSALASLFALRMLGLFMIIPVFALYGQQLQGATPALIGLAIGAYALVQAVFQIPLGLLADRMDRKRLIFQGLILFAVGGGVAALSTSIWGVIAGRAIQGAGAISAVVMALLADLTREENRTKAMASIGLSIGLSFAVAFIIGPLVAGHFGLSGLFWATSVLAVIGMGLLATVPHPAVAIPQNPQNWREQCGKILHHAELMRLNAGIFVLHLVMTACFVLVPHLLRDNAGIPPAHHGWVYLPVVLGGFVLAVPAIIVAERKRKIKQVFASGILLLAAGLAVMGAGYATIYGLIAGLVLFFMAFNLQEALLPSLLSKIAPAGSKATAMGIYSSAQFLGAGAGGVLGGQLWKNIHEGHIAYGGAFAVLSLLTLVWFLLALGMKQPRFLHSLTLSIELASPEDGRAVASRLLTVPGVEEAVVIAAHGLAYLKVDKERLDAARLHDLVPGAVAV</sequence>
<dbReference type="AlphaFoldDB" id="A0A4Q7YIB1"/>
<feature type="transmembrane region" description="Helical" evidence="7">
    <location>
        <begin position="78"/>
        <end position="101"/>
    </location>
</feature>
<name>A0A4Q7YIB1_9GAMM</name>
<dbReference type="Gene3D" id="3.30.70.100">
    <property type="match status" value="1"/>
</dbReference>
<evidence type="ECO:0000256" key="4">
    <source>
        <dbReference type="ARBA" id="ARBA00022692"/>
    </source>
</evidence>
<feature type="transmembrane region" description="Helical" evidence="7">
    <location>
        <begin position="46"/>
        <end position="66"/>
    </location>
</feature>
<feature type="transmembrane region" description="Helical" evidence="7">
    <location>
        <begin position="336"/>
        <end position="355"/>
    </location>
</feature>
<evidence type="ECO:0000313" key="9">
    <source>
        <dbReference type="EMBL" id="RZU36940.1"/>
    </source>
</evidence>
<feature type="transmembrane region" description="Helical" evidence="7">
    <location>
        <begin position="12"/>
        <end position="34"/>
    </location>
</feature>
<comment type="subcellular location">
    <subcellularLocation>
        <location evidence="1">Cell membrane</location>
        <topology evidence="1">Multi-pass membrane protein</topology>
    </subcellularLocation>
</comment>
<evidence type="ECO:0000256" key="1">
    <source>
        <dbReference type="ARBA" id="ARBA00004651"/>
    </source>
</evidence>
<dbReference type="PROSITE" id="PS50850">
    <property type="entry name" value="MFS"/>
    <property type="match status" value="1"/>
</dbReference>
<evidence type="ECO:0000256" key="2">
    <source>
        <dbReference type="ARBA" id="ARBA00022448"/>
    </source>
</evidence>
<keyword evidence="2" id="KW-0813">Transport</keyword>
<feature type="transmembrane region" description="Helical" evidence="7">
    <location>
        <begin position="277"/>
        <end position="296"/>
    </location>
</feature>
<evidence type="ECO:0000256" key="7">
    <source>
        <dbReference type="SAM" id="Phobius"/>
    </source>
</evidence>
<comment type="caution">
    <text evidence="9">The sequence shown here is derived from an EMBL/GenBank/DDBJ whole genome shotgun (WGS) entry which is preliminary data.</text>
</comment>
<dbReference type="PANTHER" id="PTHR23517">
    <property type="entry name" value="RESISTANCE PROTEIN MDTM, PUTATIVE-RELATED-RELATED"/>
    <property type="match status" value="1"/>
</dbReference>
<reference evidence="9 10" key="1">
    <citation type="submission" date="2019-02" db="EMBL/GenBank/DDBJ databases">
        <title>Genomic Encyclopedia of Type Strains, Phase IV (KMG-IV): sequencing the most valuable type-strain genomes for metagenomic binning, comparative biology and taxonomic classification.</title>
        <authorList>
            <person name="Goeker M."/>
        </authorList>
    </citation>
    <scope>NUCLEOTIDE SEQUENCE [LARGE SCALE GENOMIC DNA]</scope>
    <source>
        <strain evidence="9 10">DSM 105135</strain>
    </source>
</reference>
<dbReference type="SUPFAM" id="SSF103473">
    <property type="entry name" value="MFS general substrate transporter"/>
    <property type="match status" value="1"/>
</dbReference>
<evidence type="ECO:0000313" key="10">
    <source>
        <dbReference type="Proteomes" id="UP000292423"/>
    </source>
</evidence>
<dbReference type="PANTHER" id="PTHR23517:SF2">
    <property type="entry name" value="MULTIDRUG RESISTANCE PROTEIN MDTH"/>
    <property type="match status" value="1"/>
</dbReference>